<dbReference type="Pfam" id="PF00829">
    <property type="entry name" value="Ribosomal_L21p"/>
    <property type="match status" value="1"/>
</dbReference>
<keyword evidence="4 5" id="KW-0694">RNA-binding</keyword>
<protein>
    <recommendedName>
        <fullName evidence="4">Large ribosomal subunit protein bL21</fullName>
    </recommendedName>
</protein>
<comment type="subunit">
    <text evidence="4">Part of the 50S ribosomal subunit. Contacts protein L20.</text>
</comment>
<evidence type="ECO:0000256" key="1">
    <source>
        <dbReference type="ARBA" id="ARBA00008563"/>
    </source>
</evidence>
<dbReference type="Proteomes" id="UP000228809">
    <property type="component" value="Unassembled WGS sequence"/>
</dbReference>
<dbReference type="PANTHER" id="PTHR21349:SF0">
    <property type="entry name" value="LARGE RIBOSOMAL SUBUNIT PROTEIN BL21M"/>
    <property type="match status" value="1"/>
</dbReference>
<dbReference type="GO" id="GO:0019843">
    <property type="term" value="F:rRNA binding"/>
    <property type="evidence" value="ECO:0007669"/>
    <property type="project" value="UniProtKB-UniRule"/>
</dbReference>
<evidence type="ECO:0000256" key="5">
    <source>
        <dbReference type="RuleBase" id="RU000562"/>
    </source>
</evidence>
<sequence length="114" mass="12777">MAEEKTAENKEYAVIETGGKQYVASVGDILTIEKLPENYEEGSKVEFDKVLLVDNGKDTTLGTPYIDGAKVLGEFVKEGKGKKLYVMKFKSKSRYFTKHGHRQPFAKVKITALK</sequence>
<dbReference type="SUPFAM" id="SSF141091">
    <property type="entry name" value="L21p-like"/>
    <property type="match status" value="1"/>
</dbReference>
<accession>A0A2M6WE82</accession>
<dbReference type="PANTHER" id="PTHR21349">
    <property type="entry name" value="50S RIBOSOMAL PROTEIN L21"/>
    <property type="match status" value="1"/>
</dbReference>
<dbReference type="EMBL" id="PFBJ01000011">
    <property type="protein sequence ID" value="PIT91111.1"/>
    <property type="molecule type" value="Genomic_DNA"/>
</dbReference>
<dbReference type="NCBIfam" id="TIGR00061">
    <property type="entry name" value="L21"/>
    <property type="match status" value="1"/>
</dbReference>
<evidence type="ECO:0000313" key="6">
    <source>
        <dbReference type="EMBL" id="PIT91111.1"/>
    </source>
</evidence>
<dbReference type="GO" id="GO:0003735">
    <property type="term" value="F:structural constituent of ribosome"/>
    <property type="evidence" value="ECO:0007669"/>
    <property type="project" value="InterPro"/>
</dbReference>
<dbReference type="InterPro" id="IPR036164">
    <property type="entry name" value="bL21-like_sf"/>
</dbReference>
<reference evidence="7" key="1">
    <citation type="submission" date="2017-09" db="EMBL/GenBank/DDBJ databases">
        <title>Depth-based differentiation of microbial function through sediment-hosted aquifers and enrichment of novel symbionts in the deep terrestrial subsurface.</title>
        <authorList>
            <person name="Probst A.J."/>
            <person name="Ladd B."/>
            <person name="Jarett J.K."/>
            <person name="Geller-Mcgrath D.E."/>
            <person name="Sieber C.M.K."/>
            <person name="Emerson J.B."/>
            <person name="Anantharaman K."/>
            <person name="Thomas B.C."/>
            <person name="Malmstrom R."/>
            <person name="Stieglmeier M."/>
            <person name="Klingl A."/>
            <person name="Woyke T."/>
            <person name="Ryan C.M."/>
            <person name="Banfield J.F."/>
        </authorList>
    </citation>
    <scope>NUCLEOTIDE SEQUENCE [LARGE SCALE GENOMIC DNA]</scope>
</reference>
<keyword evidence="3 4" id="KW-0687">Ribonucleoprotein</keyword>
<proteinExistence type="inferred from homology"/>
<dbReference type="GO" id="GO:0005840">
    <property type="term" value="C:ribosome"/>
    <property type="evidence" value="ECO:0007669"/>
    <property type="project" value="UniProtKB-KW"/>
</dbReference>
<organism evidence="6 7">
    <name type="scientific">Candidatus Kaiserbacteria bacterium CG10_big_fil_rev_8_21_14_0_10_49_17</name>
    <dbReference type="NCBI Taxonomy" id="1974609"/>
    <lineage>
        <taxon>Bacteria</taxon>
        <taxon>Candidatus Kaiseribacteriota</taxon>
    </lineage>
</organism>
<dbReference type="InterPro" id="IPR028909">
    <property type="entry name" value="bL21-like"/>
</dbReference>
<dbReference type="InterPro" id="IPR001787">
    <property type="entry name" value="Ribosomal_bL21"/>
</dbReference>
<gene>
    <name evidence="4 6" type="primary">rplU</name>
    <name evidence="6" type="ORF">COU17_02365</name>
</gene>
<dbReference type="AlphaFoldDB" id="A0A2M6WE82"/>
<keyword evidence="4 5" id="KW-0699">rRNA-binding</keyword>
<name>A0A2M6WE82_9BACT</name>
<comment type="function">
    <text evidence="4 5">This protein binds to 23S rRNA in the presence of protein L20.</text>
</comment>
<evidence type="ECO:0000256" key="3">
    <source>
        <dbReference type="ARBA" id="ARBA00023274"/>
    </source>
</evidence>
<dbReference type="GO" id="GO:0006412">
    <property type="term" value="P:translation"/>
    <property type="evidence" value="ECO:0007669"/>
    <property type="project" value="UniProtKB-UniRule"/>
</dbReference>
<evidence type="ECO:0000313" key="7">
    <source>
        <dbReference type="Proteomes" id="UP000228809"/>
    </source>
</evidence>
<dbReference type="GO" id="GO:1990904">
    <property type="term" value="C:ribonucleoprotein complex"/>
    <property type="evidence" value="ECO:0007669"/>
    <property type="project" value="UniProtKB-KW"/>
</dbReference>
<keyword evidence="2 4" id="KW-0689">Ribosomal protein</keyword>
<dbReference type="HAMAP" id="MF_01363">
    <property type="entry name" value="Ribosomal_bL21"/>
    <property type="match status" value="1"/>
</dbReference>
<evidence type="ECO:0000256" key="2">
    <source>
        <dbReference type="ARBA" id="ARBA00022980"/>
    </source>
</evidence>
<evidence type="ECO:0000256" key="4">
    <source>
        <dbReference type="HAMAP-Rule" id="MF_01363"/>
    </source>
</evidence>
<comment type="caution">
    <text evidence="6">The sequence shown here is derived from an EMBL/GenBank/DDBJ whole genome shotgun (WGS) entry which is preliminary data.</text>
</comment>
<comment type="similarity">
    <text evidence="1 4 5">Belongs to the bacterial ribosomal protein bL21 family.</text>
</comment>
<dbReference type="GO" id="GO:0005737">
    <property type="term" value="C:cytoplasm"/>
    <property type="evidence" value="ECO:0007669"/>
    <property type="project" value="UniProtKB-ARBA"/>
</dbReference>